<feature type="transmembrane region" description="Helical" evidence="17">
    <location>
        <begin position="164"/>
        <end position="186"/>
    </location>
</feature>
<evidence type="ECO:0000256" key="13">
    <source>
        <dbReference type="ARBA" id="ARBA00023014"/>
    </source>
</evidence>
<dbReference type="SUPFAM" id="SSF55874">
    <property type="entry name" value="ATPase domain of HSP90 chaperone/DNA topoisomerase II/histidine kinase"/>
    <property type="match status" value="1"/>
</dbReference>
<proteinExistence type="predicted"/>
<dbReference type="PRINTS" id="PR00344">
    <property type="entry name" value="BCTRLSENSOR"/>
</dbReference>
<name>A0ABX0ZMF8_9ACTN</name>
<evidence type="ECO:0000256" key="5">
    <source>
        <dbReference type="ARBA" id="ARBA00017322"/>
    </source>
</evidence>
<protein>
    <recommendedName>
        <fullName evidence="5">Oxygen sensor histidine kinase NreB</fullName>
        <ecNumber evidence="4">2.7.13.3</ecNumber>
    </recommendedName>
    <alternativeName>
        <fullName evidence="15">Nitrogen regulation protein B</fullName>
    </alternativeName>
</protein>
<evidence type="ECO:0000256" key="10">
    <source>
        <dbReference type="ARBA" id="ARBA00022777"/>
    </source>
</evidence>
<keyword evidence="12" id="KW-0902">Two-component regulatory system</keyword>
<dbReference type="EC" id="2.7.13.3" evidence="4"/>
<dbReference type="InterPro" id="IPR050482">
    <property type="entry name" value="Sensor_HK_TwoCompSys"/>
</dbReference>
<evidence type="ECO:0000256" key="9">
    <source>
        <dbReference type="ARBA" id="ARBA00022723"/>
    </source>
</evidence>
<evidence type="ECO:0000256" key="17">
    <source>
        <dbReference type="SAM" id="Phobius"/>
    </source>
</evidence>
<feature type="region of interest" description="Disordered" evidence="16">
    <location>
        <begin position="418"/>
        <end position="455"/>
    </location>
</feature>
<keyword evidence="17" id="KW-0812">Transmembrane</keyword>
<evidence type="ECO:0000256" key="4">
    <source>
        <dbReference type="ARBA" id="ARBA00012438"/>
    </source>
</evidence>
<evidence type="ECO:0000256" key="3">
    <source>
        <dbReference type="ARBA" id="ARBA00004496"/>
    </source>
</evidence>
<accession>A0ABX0ZMF8</accession>
<keyword evidence="11" id="KW-0408">Iron</keyword>
<reference evidence="19 20" key="1">
    <citation type="submission" date="2020-03" db="EMBL/GenBank/DDBJ databases">
        <title>WGS of actinomycetes isolated from Thailand.</title>
        <authorList>
            <person name="Thawai C."/>
        </authorList>
    </citation>
    <scope>NUCLEOTIDE SEQUENCE [LARGE SCALE GENOMIC DNA]</scope>
    <source>
        <strain evidence="19 20">PRB2-1</strain>
    </source>
</reference>
<dbReference type="SMART" id="SM00387">
    <property type="entry name" value="HATPase_c"/>
    <property type="match status" value="1"/>
</dbReference>
<dbReference type="GO" id="GO:0016301">
    <property type="term" value="F:kinase activity"/>
    <property type="evidence" value="ECO:0007669"/>
    <property type="project" value="UniProtKB-KW"/>
</dbReference>
<feature type="transmembrane region" description="Helical" evidence="17">
    <location>
        <begin position="61"/>
        <end position="78"/>
    </location>
</feature>
<evidence type="ECO:0000256" key="16">
    <source>
        <dbReference type="SAM" id="MobiDB-lite"/>
    </source>
</evidence>
<feature type="compositionally biased region" description="Low complexity" evidence="16">
    <location>
        <begin position="438"/>
        <end position="455"/>
    </location>
</feature>
<evidence type="ECO:0000313" key="20">
    <source>
        <dbReference type="Proteomes" id="UP000734511"/>
    </source>
</evidence>
<dbReference type="PANTHER" id="PTHR24421:SF62">
    <property type="entry name" value="SENSORY TRANSDUCTION HISTIDINE KINASE"/>
    <property type="match status" value="1"/>
</dbReference>
<dbReference type="Proteomes" id="UP000734511">
    <property type="component" value="Unassembled WGS sequence"/>
</dbReference>
<keyword evidence="6" id="KW-0004">4Fe-4S</keyword>
<evidence type="ECO:0000313" key="19">
    <source>
        <dbReference type="EMBL" id="NJP42818.1"/>
    </source>
</evidence>
<comment type="function">
    <text evidence="14">Member of the two-component regulatory system NreB/NreC involved in the control of dissimilatory nitrate/nitrite reduction in response to oxygen. NreB functions as a direct oxygen sensor histidine kinase which is autophosphorylated, in the absence of oxygen, probably at the conserved histidine residue, and transfers its phosphate group probably to a conserved aspartate residue of NreC. NreB/NreC activates the expression of the nitrate (narGHJI) and nitrite (nir) reductase operons, as well as the putative nitrate transporter gene narT.</text>
</comment>
<evidence type="ECO:0000256" key="6">
    <source>
        <dbReference type="ARBA" id="ARBA00022485"/>
    </source>
</evidence>
<keyword evidence="20" id="KW-1185">Reference proteome</keyword>
<comment type="subcellular location">
    <subcellularLocation>
        <location evidence="3">Cytoplasm</location>
    </subcellularLocation>
</comment>
<keyword evidence="8" id="KW-0808">Transferase</keyword>
<dbReference type="Gene3D" id="1.20.5.1930">
    <property type="match status" value="1"/>
</dbReference>
<dbReference type="Gene3D" id="3.30.565.10">
    <property type="entry name" value="Histidine kinase-like ATPase, C-terminal domain"/>
    <property type="match status" value="1"/>
</dbReference>
<dbReference type="InterPro" id="IPR011712">
    <property type="entry name" value="Sig_transdc_His_kin_sub3_dim/P"/>
</dbReference>
<keyword evidence="13" id="KW-0411">Iron-sulfur</keyword>
<feature type="transmembrane region" description="Helical" evidence="17">
    <location>
        <begin position="38"/>
        <end position="54"/>
    </location>
</feature>
<dbReference type="Pfam" id="PF02518">
    <property type="entry name" value="HATPase_c"/>
    <property type="match status" value="1"/>
</dbReference>
<dbReference type="InterPro" id="IPR036890">
    <property type="entry name" value="HATPase_C_sf"/>
</dbReference>
<evidence type="ECO:0000256" key="11">
    <source>
        <dbReference type="ARBA" id="ARBA00023004"/>
    </source>
</evidence>
<dbReference type="PROSITE" id="PS50109">
    <property type="entry name" value="HIS_KIN"/>
    <property type="match status" value="1"/>
</dbReference>
<sequence>MSGGASEGGAPGRPAPALAAGNARDGHVWERSFLPWDAYFAVVWLGTVLFALAAESPDLRVRLVAACLFCLPVPWYVWAGRPLLVDPDLAAGGDRAAVRYLAGQILLFLPPAALVGETRLATFALVPQCFMLLRVPGALAAVAVVNITPVAAWAVVWRPAAHDLYYNSVFGVVSLAFSAVVGSWIIRVIEQSSERAALVAELEASRGEVARLSAERGALAERERLSREIHDTLAQGFTSLVMLVQAVEGELDENPDRARRHLQLMARTARENLAEARALVAGTAPAGLDGATLPDAVRRLAARHTEQTGAPATVDVTGSVRALPAAVEVVALRTCQEALANARRHAGHGVPVSLGLAYAPGTLGVTVHDSGRGFDPAAAPGTGYGLPGLRARAAELGGTARVGSARGKGTTVRVTLPLAAAAPEGPSDVAQGAARARPLAPAEDADPNADPRSGP</sequence>
<evidence type="ECO:0000256" key="7">
    <source>
        <dbReference type="ARBA" id="ARBA00022490"/>
    </source>
</evidence>
<keyword evidence="7" id="KW-0963">Cytoplasm</keyword>
<evidence type="ECO:0000256" key="8">
    <source>
        <dbReference type="ARBA" id="ARBA00022679"/>
    </source>
</evidence>
<keyword evidence="10 19" id="KW-0418">Kinase</keyword>
<keyword evidence="17" id="KW-0472">Membrane</keyword>
<dbReference type="CDD" id="cd16917">
    <property type="entry name" value="HATPase_UhpB-NarQ-NarX-like"/>
    <property type="match status" value="1"/>
</dbReference>
<dbReference type="InterPro" id="IPR005467">
    <property type="entry name" value="His_kinase_dom"/>
</dbReference>
<evidence type="ECO:0000256" key="15">
    <source>
        <dbReference type="ARBA" id="ARBA00030800"/>
    </source>
</evidence>
<keyword evidence="17" id="KW-1133">Transmembrane helix</keyword>
<keyword evidence="9" id="KW-0479">Metal-binding</keyword>
<feature type="domain" description="Histidine kinase" evidence="18">
    <location>
        <begin position="337"/>
        <end position="420"/>
    </location>
</feature>
<gene>
    <name evidence="19" type="ORF">HCN08_05245</name>
</gene>
<comment type="catalytic activity">
    <reaction evidence="1">
        <text>ATP + protein L-histidine = ADP + protein N-phospho-L-histidine.</text>
        <dbReference type="EC" id="2.7.13.3"/>
    </reaction>
</comment>
<dbReference type="InterPro" id="IPR003594">
    <property type="entry name" value="HATPase_dom"/>
</dbReference>
<evidence type="ECO:0000259" key="18">
    <source>
        <dbReference type="PROSITE" id="PS50109"/>
    </source>
</evidence>
<dbReference type="PANTHER" id="PTHR24421">
    <property type="entry name" value="NITRATE/NITRITE SENSOR PROTEIN NARX-RELATED"/>
    <property type="match status" value="1"/>
</dbReference>
<organism evidence="19 20">
    <name type="scientific">Actinacidiphila epipremni</name>
    <dbReference type="NCBI Taxonomy" id="2053013"/>
    <lineage>
        <taxon>Bacteria</taxon>
        <taxon>Bacillati</taxon>
        <taxon>Actinomycetota</taxon>
        <taxon>Actinomycetes</taxon>
        <taxon>Kitasatosporales</taxon>
        <taxon>Streptomycetaceae</taxon>
        <taxon>Actinacidiphila</taxon>
    </lineage>
</organism>
<dbReference type="EMBL" id="JAATEJ010000003">
    <property type="protein sequence ID" value="NJP42818.1"/>
    <property type="molecule type" value="Genomic_DNA"/>
</dbReference>
<comment type="cofactor">
    <cofactor evidence="2">
        <name>[4Fe-4S] cluster</name>
        <dbReference type="ChEBI" id="CHEBI:49883"/>
    </cofactor>
</comment>
<evidence type="ECO:0000256" key="12">
    <source>
        <dbReference type="ARBA" id="ARBA00023012"/>
    </source>
</evidence>
<comment type="caution">
    <text evidence="19">The sequence shown here is derived from an EMBL/GenBank/DDBJ whole genome shotgun (WGS) entry which is preliminary data.</text>
</comment>
<dbReference type="InterPro" id="IPR004358">
    <property type="entry name" value="Sig_transdc_His_kin-like_C"/>
</dbReference>
<dbReference type="Pfam" id="PF07730">
    <property type="entry name" value="HisKA_3"/>
    <property type="match status" value="1"/>
</dbReference>
<evidence type="ECO:0000256" key="1">
    <source>
        <dbReference type="ARBA" id="ARBA00000085"/>
    </source>
</evidence>
<feature type="transmembrane region" description="Helical" evidence="17">
    <location>
        <begin position="137"/>
        <end position="158"/>
    </location>
</feature>
<evidence type="ECO:0000256" key="14">
    <source>
        <dbReference type="ARBA" id="ARBA00024827"/>
    </source>
</evidence>
<evidence type="ECO:0000256" key="2">
    <source>
        <dbReference type="ARBA" id="ARBA00001966"/>
    </source>
</evidence>